<dbReference type="PANTHER" id="PTHR31845:SF17">
    <property type="entry name" value="ZN(II)2CYS6 TRANSCRIPTION FACTOR (EUROFUNG)"/>
    <property type="match status" value="1"/>
</dbReference>
<dbReference type="Proteomes" id="UP001203852">
    <property type="component" value="Unassembled WGS sequence"/>
</dbReference>
<evidence type="ECO:0000256" key="6">
    <source>
        <dbReference type="SAM" id="MobiDB-lite"/>
    </source>
</evidence>
<dbReference type="GO" id="GO:0005634">
    <property type="term" value="C:nucleus"/>
    <property type="evidence" value="ECO:0007669"/>
    <property type="project" value="UniProtKB-SubCell"/>
</dbReference>
<sequence length="610" mass="67505">MSKSKDEMSTCCRHSNLRSLPAEVHGMRLSPEETRKEAIERVPQRASAALAEEDDQPTFATASENYLSPGPNQDEAGRNFWADGEGLQPSSLLNKQATNGKYSLQNILSISDRLHLVDPKSASDLPEDDPISKGIVSFHIATSLFENFMKSFNPFICVLDPALYTFRHVRERSSFLLTVMLAASSKVYNPALHPEIHKYSEQLLNGAFAQGAKSPEVIQAILLSTYWKQPEDTRSWSLIGYTIRLCMELGWHKFKPNSDADDSAASELERGMSLQTGKPWMIERSDFLESVNTWYKHPMATSNDATLAALVTLRLATADIIDIFCPLRPAPYRGLEEALGQLKLGYSVGVHDPVLITSSQSNDILSWCPSLTSISSPIGASLVDTEAFWITYTSAIEMLQLVSHHSVSPLLSFAHDSVHVMTAYSAAFLIKLLLSVNKSIRQEFETAALETINTVARVFADQSTPPNYACALQVKFLHNVVQEYARACRGRYAHEMTEATTGAAQQYQVGQQPPSQQDLSRREGPSQHEPFIENTARHQRSAEDASDSIRNTSCGQQLVEDVPFRADGMASALHEAAGQASSPNRDMTDDEWAAIFMNAGFDIEAGVFFQ</sequence>
<evidence type="ECO:0000256" key="5">
    <source>
        <dbReference type="ARBA" id="ARBA00023242"/>
    </source>
</evidence>
<protein>
    <recommendedName>
        <fullName evidence="9">Transcription factor domain-containing protein</fullName>
    </recommendedName>
</protein>
<evidence type="ECO:0000313" key="8">
    <source>
        <dbReference type="Proteomes" id="UP001203852"/>
    </source>
</evidence>
<evidence type="ECO:0000256" key="1">
    <source>
        <dbReference type="ARBA" id="ARBA00004123"/>
    </source>
</evidence>
<reference evidence="7" key="1">
    <citation type="journal article" date="2022" name="bioRxiv">
        <title>Deciphering the potential niche of two novel black yeast fungi from a biological soil crust based on their genomes, phenotypes, and melanin regulation.</title>
        <authorList>
            <consortium name="DOE Joint Genome Institute"/>
            <person name="Carr E.C."/>
            <person name="Barton Q."/>
            <person name="Grambo S."/>
            <person name="Sullivan M."/>
            <person name="Renfro C.M."/>
            <person name="Kuo A."/>
            <person name="Pangilinan J."/>
            <person name="Lipzen A."/>
            <person name="Keymanesh K."/>
            <person name="Savage E."/>
            <person name="Barry K."/>
            <person name="Grigoriev I.V."/>
            <person name="Riekhof W.R."/>
            <person name="Harris S.S."/>
        </authorList>
    </citation>
    <scope>NUCLEOTIDE SEQUENCE</scope>
    <source>
        <strain evidence="7">JF 03-4F</strain>
    </source>
</reference>
<name>A0AAN6DKT5_9EURO</name>
<keyword evidence="2" id="KW-0805">Transcription regulation</keyword>
<keyword evidence="3" id="KW-0238">DNA-binding</keyword>
<comment type="caution">
    <text evidence="7">The sequence shown here is derived from an EMBL/GenBank/DDBJ whole genome shotgun (WGS) entry which is preliminary data.</text>
</comment>
<evidence type="ECO:0008006" key="9">
    <source>
        <dbReference type="Google" id="ProtNLM"/>
    </source>
</evidence>
<evidence type="ECO:0000256" key="4">
    <source>
        <dbReference type="ARBA" id="ARBA00023163"/>
    </source>
</evidence>
<dbReference type="InterPro" id="IPR051089">
    <property type="entry name" value="prtT"/>
</dbReference>
<keyword evidence="5" id="KW-0539">Nucleus</keyword>
<proteinExistence type="predicted"/>
<comment type="subcellular location">
    <subcellularLocation>
        <location evidence="1">Nucleus</location>
    </subcellularLocation>
</comment>
<dbReference type="CDD" id="cd12148">
    <property type="entry name" value="fungal_TF_MHR"/>
    <property type="match status" value="1"/>
</dbReference>
<dbReference type="EMBL" id="MU404364">
    <property type="protein sequence ID" value="KAI1608234.1"/>
    <property type="molecule type" value="Genomic_DNA"/>
</dbReference>
<dbReference type="AlphaFoldDB" id="A0AAN6DKT5"/>
<keyword evidence="4" id="KW-0804">Transcription</keyword>
<dbReference type="GO" id="GO:0000976">
    <property type="term" value="F:transcription cis-regulatory region binding"/>
    <property type="evidence" value="ECO:0007669"/>
    <property type="project" value="TreeGrafter"/>
</dbReference>
<feature type="region of interest" description="Disordered" evidence="6">
    <location>
        <begin position="504"/>
        <end position="552"/>
    </location>
</feature>
<evidence type="ECO:0000256" key="2">
    <source>
        <dbReference type="ARBA" id="ARBA00023015"/>
    </source>
</evidence>
<feature type="region of interest" description="Disordered" evidence="6">
    <location>
        <begin position="42"/>
        <end position="75"/>
    </location>
</feature>
<accession>A0AAN6DKT5</accession>
<evidence type="ECO:0000313" key="7">
    <source>
        <dbReference type="EMBL" id="KAI1608234.1"/>
    </source>
</evidence>
<keyword evidence="8" id="KW-1185">Reference proteome</keyword>
<dbReference type="GO" id="GO:0000981">
    <property type="term" value="F:DNA-binding transcription factor activity, RNA polymerase II-specific"/>
    <property type="evidence" value="ECO:0007669"/>
    <property type="project" value="TreeGrafter"/>
</dbReference>
<gene>
    <name evidence="7" type="ORF">EDD36DRAFT_423657</name>
</gene>
<dbReference type="PANTHER" id="PTHR31845">
    <property type="entry name" value="FINGER DOMAIN PROTEIN, PUTATIVE-RELATED"/>
    <property type="match status" value="1"/>
</dbReference>
<evidence type="ECO:0000256" key="3">
    <source>
        <dbReference type="ARBA" id="ARBA00023125"/>
    </source>
</evidence>
<organism evidence="7 8">
    <name type="scientific">Exophiala viscosa</name>
    <dbReference type="NCBI Taxonomy" id="2486360"/>
    <lineage>
        <taxon>Eukaryota</taxon>
        <taxon>Fungi</taxon>
        <taxon>Dikarya</taxon>
        <taxon>Ascomycota</taxon>
        <taxon>Pezizomycotina</taxon>
        <taxon>Eurotiomycetes</taxon>
        <taxon>Chaetothyriomycetidae</taxon>
        <taxon>Chaetothyriales</taxon>
        <taxon>Herpotrichiellaceae</taxon>
        <taxon>Exophiala</taxon>
    </lineage>
</organism>
<feature type="compositionally biased region" description="Low complexity" evidence="6">
    <location>
        <begin position="504"/>
        <end position="517"/>
    </location>
</feature>